<reference evidence="1 2" key="1">
    <citation type="submission" date="2019-09" db="EMBL/GenBank/DDBJ databases">
        <title>Goodfellowia gen. nov., a new genus of the Pseudonocardineae related to Actinoalloteichus, containing Goodfellowia coeruleoviolacea gen. nov., comb. nov. gen. nov., comb. nov.</title>
        <authorList>
            <person name="Labeda D."/>
        </authorList>
    </citation>
    <scope>NUCLEOTIDE SEQUENCE [LARGE SCALE GENOMIC DNA]</scope>
    <source>
        <strain evidence="1 2">AN110305</strain>
    </source>
</reference>
<keyword evidence="2" id="KW-1185">Reference proteome</keyword>
<gene>
    <name evidence="1" type="ORF">F0L68_23735</name>
</gene>
<reference evidence="1 2" key="2">
    <citation type="submission" date="2019-09" db="EMBL/GenBank/DDBJ databases">
        <authorList>
            <person name="Jin C."/>
        </authorList>
    </citation>
    <scope>NUCLEOTIDE SEQUENCE [LARGE SCALE GENOMIC DNA]</scope>
    <source>
        <strain evidence="1 2">AN110305</strain>
    </source>
</reference>
<dbReference type="RefSeq" id="WP_149851869.1">
    <property type="nucleotide sequence ID" value="NZ_VUOB01000041.1"/>
</dbReference>
<dbReference type="Proteomes" id="UP000323454">
    <property type="component" value="Unassembled WGS sequence"/>
</dbReference>
<comment type="caution">
    <text evidence="1">The sequence shown here is derived from an EMBL/GenBank/DDBJ whole genome shotgun (WGS) entry which is preliminary data.</text>
</comment>
<dbReference type="AlphaFoldDB" id="A0A5B2X6I0"/>
<name>A0A5B2X6I0_9PSEU</name>
<proteinExistence type="predicted"/>
<evidence type="ECO:0000313" key="2">
    <source>
        <dbReference type="Proteomes" id="UP000323454"/>
    </source>
</evidence>
<accession>A0A5B2X6I0</accession>
<sequence>MSDVPLRSLDEPFFDGDQGWAIVIWKIAEHVFVMQGDEDAFDTWIKIPVDRYLLAWEAVLSASR</sequence>
<organism evidence="1 2">
    <name type="scientific">Solihabitans fulvus</name>
    <dbReference type="NCBI Taxonomy" id="1892852"/>
    <lineage>
        <taxon>Bacteria</taxon>
        <taxon>Bacillati</taxon>
        <taxon>Actinomycetota</taxon>
        <taxon>Actinomycetes</taxon>
        <taxon>Pseudonocardiales</taxon>
        <taxon>Pseudonocardiaceae</taxon>
        <taxon>Solihabitans</taxon>
    </lineage>
</organism>
<dbReference type="OrthoDB" id="3389264at2"/>
<protein>
    <submittedName>
        <fullName evidence="1">Uncharacterized protein</fullName>
    </submittedName>
</protein>
<evidence type="ECO:0000313" key="1">
    <source>
        <dbReference type="EMBL" id="KAA2258833.1"/>
    </source>
</evidence>
<dbReference type="EMBL" id="VUOB01000041">
    <property type="protein sequence ID" value="KAA2258833.1"/>
    <property type="molecule type" value="Genomic_DNA"/>
</dbReference>